<comment type="caution">
    <text evidence="4">The sequence shown here is derived from an EMBL/GenBank/DDBJ whole genome shotgun (WGS) entry which is preliminary data.</text>
</comment>
<name>A0A0F9QVY0_9ZZZZ</name>
<dbReference type="AlphaFoldDB" id="A0A0F9QVY0"/>
<keyword evidence="1" id="KW-0414">Isoprene biosynthesis</keyword>
<protein>
    <recommendedName>
        <fullName evidence="3">Phosphomevalonate dehydratase small subunit-like domain-containing protein</fullName>
    </recommendedName>
</protein>
<keyword evidence="2" id="KW-0456">Lyase</keyword>
<accession>A0A0F9QVY0</accession>
<evidence type="ECO:0000256" key="1">
    <source>
        <dbReference type="ARBA" id="ARBA00023229"/>
    </source>
</evidence>
<dbReference type="GO" id="GO:0016829">
    <property type="term" value="F:lyase activity"/>
    <property type="evidence" value="ECO:0007669"/>
    <property type="project" value="UniProtKB-KW"/>
</dbReference>
<feature type="domain" description="Phosphomevalonate dehydratase small subunit-like" evidence="3">
    <location>
        <begin position="31"/>
        <end position="110"/>
    </location>
</feature>
<reference evidence="4" key="1">
    <citation type="journal article" date="2015" name="Nature">
        <title>Complex archaea that bridge the gap between prokaryotes and eukaryotes.</title>
        <authorList>
            <person name="Spang A."/>
            <person name="Saw J.H."/>
            <person name="Jorgensen S.L."/>
            <person name="Zaremba-Niedzwiedzka K."/>
            <person name="Martijn J."/>
            <person name="Lind A.E."/>
            <person name="van Eijk R."/>
            <person name="Schleper C."/>
            <person name="Guy L."/>
            <person name="Ettema T.J."/>
        </authorList>
    </citation>
    <scope>NUCLEOTIDE SEQUENCE</scope>
</reference>
<dbReference type="EMBL" id="LAZR01001666">
    <property type="protein sequence ID" value="KKN41147.1"/>
    <property type="molecule type" value="Genomic_DNA"/>
</dbReference>
<dbReference type="InterPro" id="IPR012016">
    <property type="entry name" value="PMDh-S-like"/>
</dbReference>
<dbReference type="PANTHER" id="PTHR36577">
    <property type="entry name" value="DUF521 DOMAIN PROTEIN (AFU_ORTHOLOGUE AFUA_6G00490)"/>
    <property type="match status" value="1"/>
</dbReference>
<evidence type="ECO:0000259" key="3">
    <source>
        <dbReference type="Pfam" id="PF01989"/>
    </source>
</evidence>
<dbReference type="CDD" id="cd01356">
    <property type="entry name" value="AcnX_swivel"/>
    <property type="match status" value="1"/>
</dbReference>
<dbReference type="GO" id="GO:0008299">
    <property type="term" value="P:isoprenoid biosynthetic process"/>
    <property type="evidence" value="ECO:0007669"/>
    <property type="project" value="UniProtKB-KW"/>
</dbReference>
<dbReference type="SUPFAM" id="SSF52016">
    <property type="entry name" value="LeuD/IlvD-like"/>
    <property type="match status" value="1"/>
</dbReference>
<dbReference type="Pfam" id="PF01989">
    <property type="entry name" value="AcnX_swivel_put"/>
    <property type="match status" value="1"/>
</dbReference>
<dbReference type="Gene3D" id="3.50.30.10">
    <property type="entry name" value="Phosphohistidine domain"/>
    <property type="match status" value="1"/>
</dbReference>
<organism evidence="4">
    <name type="scientific">marine sediment metagenome</name>
    <dbReference type="NCBI Taxonomy" id="412755"/>
    <lineage>
        <taxon>unclassified sequences</taxon>
        <taxon>metagenomes</taxon>
        <taxon>ecological metagenomes</taxon>
    </lineage>
</organism>
<dbReference type="HAMAP" id="MF_00078">
    <property type="entry name" value="PMDh_S"/>
    <property type="match status" value="1"/>
</dbReference>
<dbReference type="InterPro" id="IPR002840">
    <property type="entry name" value="PMDh-S-like_dom"/>
</dbReference>
<sequence>MCGGSDKMKLEGRKIYKGIAEAEAIVTKDNISFYGGVDPDSGKVVEVGHELEGQSISGKVLVFPTGKGSTVGSYTMYRMKKNNTAPVAIINKQIDTIVAVGCIISEIPCVDKIDISNIKSGQIIHVDGSAGTVVVK</sequence>
<evidence type="ECO:0000256" key="2">
    <source>
        <dbReference type="ARBA" id="ARBA00023239"/>
    </source>
</evidence>
<dbReference type="NCBIfam" id="NF003046">
    <property type="entry name" value="PRK03955.1"/>
    <property type="match status" value="1"/>
</dbReference>
<dbReference type="PANTHER" id="PTHR36577:SF3">
    <property type="entry name" value="DUF521 DOMAIN PROTEIN (AFU_ORTHOLOGUE AFUA_6G00490)"/>
    <property type="match status" value="1"/>
</dbReference>
<evidence type="ECO:0000313" key="4">
    <source>
        <dbReference type="EMBL" id="KKN41147.1"/>
    </source>
</evidence>
<gene>
    <name evidence="4" type="ORF">LCGC14_0726290</name>
</gene>
<proteinExistence type="inferred from homology"/>
<dbReference type="PIRSF" id="PIRSF004966">
    <property type="entry name" value="UCP004966"/>
    <property type="match status" value="1"/>
</dbReference>
<dbReference type="InterPro" id="IPR020794">
    <property type="entry name" value="PMDh_S"/>
</dbReference>